<dbReference type="STRING" id="392484.LP43_1881"/>
<comment type="caution">
    <text evidence="3">The sequence shown here is derived from an EMBL/GenBank/DDBJ whole genome shotgun (WGS) entry which is preliminary data.</text>
</comment>
<dbReference type="GO" id="GO:0003676">
    <property type="term" value="F:nucleic acid binding"/>
    <property type="evidence" value="ECO:0007669"/>
    <property type="project" value="InterPro"/>
</dbReference>
<dbReference type="InterPro" id="IPR003509">
    <property type="entry name" value="UPF0102_YraN-like"/>
</dbReference>
<keyword evidence="3" id="KW-0540">Nuclease</keyword>
<dbReference type="Pfam" id="PF02021">
    <property type="entry name" value="UPF0102"/>
    <property type="match status" value="1"/>
</dbReference>
<protein>
    <recommendedName>
        <fullName evidence="2">UPF0102 protein LP43_1881</fullName>
    </recommendedName>
</protein>
<keyword evidence="3" id="KW-0378">Hydrolase</keyword>
<dbReference type="NCBIfam" id="TIGR00252">
    <property type="entry name" value="YraN family protein"/>
    <property type="match status" value="1"/>
</dbReference>
<dbReference type="Proteomes" id="UP000029999">
    <property type="component" value="Unassembled WGS sequence"/>
</dbReference>
<accession>A0A0A0BG67</accession>
<dbReference type="NCBIfam" id="NF009150">
    <property type="entry name" value="PRK12497.1-3"/>
    <property type="match status" value="1"/>
</dbReference>
<dbReference type="Gene3D" id="3.40.1350.10">
    <property type="match status" value="1"/>
</dbReference>
<dbReference type="RefSeq" id="WP_036314484.1">
    <property type="nucleotide sequence ID" value="NZ_JRQD01000004.1"/>
</dbReference>
<evidence type="ECO:0000313" key="3">
    <source>
        <dbReference type="EMBL" id="KGM06657.1"/>
    </source>
</evidence>
<dbReference type="PANTHER" id="PTHR34039:SF1">
    <property type="entry name" value="UPF0102 PROTEIN YRAN"/>
    <property type="match status" value="1"/>
</dbReference>
<dbReference type="GO" id="GO:0004519">
    <property type="term" value="F:endonuclease activity"/>
    <property type="evidence" value="ECO:0007669"/>
    <property type="project" value="UniProtKB-KW"/>
</dbReference>
<dbReference type="EMBL" id="JRQD01000004">
    <property type="protein sequence ID" value="KGM06657.1"/>
    <property type="molecule type" value="Genomic_DNA"/>
</dbReference>
<evidence type="ECO:0000256" key="2">
    <source>
        <dbReference type="HAMAP-Rule" id="MF_00048"/>
    </source>
</evidence>
<dbReference type="AlphaFoldDB" id="A0A0A0BG67"/>
<dbReference type="PANTHER" id="PTHR34039">
    <property type="entry name" value="UPF0102 PROTEIN YRAN"/>
    <property type="match status" value="1"/>
</dbReference>
<evidence type="ECO:0000313" key="4">
    <source>
        <dbReference type="Proteomes" id="UP000029999"/>
    </source>
</evidence>
<evidence type="ECO:0000256" key="1">
    <source>
        <dbReference type="ARBA" id="ARBA00006738"/>
    </source>
</evidence>
<dbReference type="HAMAP" id="MF_00048">
    <property type="entry name" value="UPF0102"/>
    <property type="match status" value="1"/>
</dbReference>
<keyword evidence="3" id="KW-0255">Endonuclease</keyword>
<comment type="similarity">
    <text evidence="1 2">Belongs to the UPF0102 family.</text>
</comment>
<dbReference type="InterPro" id="IPR011856">
    <property type="entry name" value="tRNA_endonuc-like_dom_sf"/>
</dbReference>
<reference evidence="3 4" key="1">
    <citation type="submission" date="2014-09" db="EMBL/GenBank/DDBJ databases">
        <authorList>
            <person name="Grob C."/>
            <person name="Taubert M."/>
            <person name="Howat A.M."/>
            <person name="Burns O.J."/>
            <person name="Dixon J.L."/>
            <person name="Chen Y."/>
            <person name="Murrell J.C."/>
        </authorList>
    </citation>
    <scope>NUCLEOTIDE SEQUENCE [LARGE SCALE GENOMIC DNA]</scope>
    <source>
        <strain evidence="3">L4</strain>
    </source>
</reference>
<gene>
    <name evidence="3" type="ORF">LP43_1881</name>
</gene>
<proteinExistence type="inferred from homology"/>
<dbReference type="InterPro" id="IPR011335">
    <property type="entry name" value="Restrct_endonuc-II-like"/>
</dbReference>
<name>A0A0A0BG67_9GAMM</name>
<dbReference type="CDD" id="cd20736">
    <property type="entry name" value="PoNe_Nuclease"/>
    <property type="match status" value="1"/>
</dbReference>
<organism evidence="3 4">
    <name type="scientific">Methylophaga thiooxydans</name>
    <dbReference type="NCBI Taxonomy" id="392484"/>
    <lineage>
        <taxon>Bacteria</taxon>
        <taxon>Pseudomonadati</taxon>
        <taxon>Pseudomonadota</taxon>
        <taxon>Gammaproteobacteria</taxon>
        <taxon>Thiotrichales</taxon>
        <taxon>Piscirickettsiaceae</taxon>
        <taxon>Methylophaga</taxon>
    </lineage>
</organism>
<sequence>MFAKEKGQQIEKQVAKHLQKQGMRLITRNYHCRGGEIDLIMQDRETLVFIEVRYRQSARFGSALESVNKTKQSRIIHTAEHYLQQSRDGYQACRFDVVAVSPAKTGYQFDWVKNAFQSAY</sequence>
<dbReference type="SUPFAM" id="SSF52980">
    <property type="entry name" value="Restriction endonuclease-like"/>
    <property type="match status" value="1"/>
</dbReference>